<evidence type="ECO:0000313" key="1">
    <source>
        <dbReference type="EMBL" id="PUZ21688.1"/>
    </source>
</evidence>
<reference evidence="1 2" key="1">
    <citation type="submission" date="2018-04" db="EMBL/GenBank/DDBJ databases">
        <title>Chitinophaga fuyangensis sp. nov., isolated from soil in a chemical factory.</title>
        <authorList>
            <person name="Chen K."/>
        </authorList>
    </citation>
    <scope>NUCLEOTIDE SEQUENCE [LARGE SCALE GENOMIC DNA]</scope>
    <source>
        <strain evidence="1 2">LY-1</strain>
    </source>
</reference>
<sequence length="38" mass="4119">MLQAQSSFIAVGLDHLKASYGLITGLRKLGYTVTPVRI</sequence>
<dbReference type="EMBL" id="QCYK01000004">
    <property type="protein sequence ID" value="PUZ21688.1"/>
    <property type="molecule type" value="Genomic_DNA"/>
</dbReference>
<accession>A0A2T7BBI6</accession>
<proteinExistence type="predicted"/>
<evidence type="ECO:0000313" key="2">
    <source>
        <dbReference type="Proteomes" id="UP000244450"/>
    </source>
</evidence>
<gene>
    <name evidence="1" type="ORF">DCC81_24160</name>
</gene>
<keyword evidence="2" id="KW-1185">Reference proteome</keyword>
<dbReference type="AlphaFoldDB" id="A0A2T7BBI6"/>
<dbReference type="Proteomes" id="UP000244450">
    <property type="component" value="Unassembled WGS sequence"/>
</dbReference>
<protein>
    <submittedName>
        <fullName evidence="1">Uncharacterized protein</fullName>
    </submittedName>
</protein>
<name>A0A2T7BBI6_9BACT</name>
<organism evidence="1 2">
    <name type="scientific">Chitinophaga parva</name>
    <dbReference type="NCBI Taxonomy" id="2169414"/>
    <lineage>
        <taxon>Bacteria</taxon>
        <taxon>Pseudomonadati</taxon>
        <taxon>Bacteroidota</taxon>
        <taxon>Chitinophagia</taxon>
        <taxon>Chitinophagales</taxon>
        <taxon>Chitinophagaceae</taxon>
        <taxon>Chitinophaga</taxon>
    </lineage>
</organism>
<comment type="caution">
    <text evidence="1">The sequence shown here is derived from an EMBL/GenBank/DDBJ whole genome shotgun (WGS) entry which is preliminary data.</text>
</comment>
<dbReference type="OrthoDB" id="9798714at2"/>